<keyword evidence="1" id="KW-1133">Transmembrane helix</keyword>
<evidence type="ECO:0000256" key="1">
    <source>
        <dbReference type="SAM" id="Phobius"/>
    </source>
</evidence>
<organism evidence="2 3">
    <name type="scientific">Nocardia alba</name>
    <dbReference type="NCBI Taxonomy" id="225051"/>
    <lineage>
        <taxon>Bacteria</taxon>
        <taxon>Bacillati</taxon>
        <taxon>Actinomycetota</taxon>
        <taxon>Actinomycetes</taxon>
        <taxon>Mycobacteriales</taxon>
        <taxon>Nocardiaceae</taxon>
        <taxon>Nocardia</taxon>
    </lineage>
</organism>
<keyword evidence="1" id="KW-0812">Transmembrane</keyword>
<name>A0A4R1FU68_9NOCA</name>
<evidence type="ECO:0000313" key="2">
    <source>
        <dbReference type="EMBL" id="TCJ97189.1"/>
    </source>
</evidence>
<dbReference type="EMBL" id="SMFR01000002">
    <property type="protein sequence ID" value="TCJ97189.1"/>
    <property type="molecule type" value="Genomic_DNA"/>
</dbReference>
<accession>A0A4R1FU68</accession>
<dbReference type="Proteomes" id="UP000294856">
    <property type="component" value="Unassembled WGS sequence"/>
</dbReference>
<keyword evidence="1" id="KW-0472">Membrane</keyword>
<keyword evidence="3" id="KW-1185">Reference proteome</keyword>
<comment type="caution">
    <text evidence="2">The sequence shown here is derived from an EMBL/GenBank/DDBJ whole genome shotgun (WGS) entry which is preliminary data.</text>
</comment>
<dbReference type="STRING" id="1210063.GCA_001612665_00886"/>
<feature type="transmembrane region" description="Helical" evidence="1">
    <location>
        <begin position="47"/>
        <end position="66"/>
    </location>
</feature>
<gene>
    <name evidence="2" type="ORF">DFR71_3225</name>
</gene>
<dbReference type="RefSeq" id="WP_067446181.1">
    <property type="nucleotide sequence ID" value="NZ_SMFR01000002.1"/>
</dbReference>
<evidence type="ECO:0000313" key="3">
    <source>
        <dbReference type="Proteomes" id="UP000294856"/>
    </source>
</evidence>
<feature type="transmembrane region" description="Helical" evidence="1">
    <location>
        <begin position="78"/>
        <end position="100"/>
    </location>
</feature>
<protein>
    <submittedName>
        <fullName evidence="2">Uncharacterized protein</fullName>
    </submittedName>
</protein>
<reference evidence="2 3" key="1">
    <citation type="submission" date="2019-03" db="EMBL/GenBank/DDBJ databases">
        <title>Genomic Encyclopedia of Type Strains, Phase IV (KMG-IV): sequencing the most valuable type-strain genomes for metagenomic binning, comparative biology and taxonomic classification.</title>
        <authorList>
            <person name="Goeker M."/>
        </authorList>
    </citation>
    <scope>NUCLEOTIDE SEQUENCE [LARGE SCALE GENOMIC DNA]</scope>
    <source>
        <strain evidence="2 3">DSM 44684</strain>
    </source>
</reference>
<proteinExistence type="predicted"/>
<dbReference type="AlphaFoldDB" id="A0A4R1FU68"/>
<sequence>MATAVLVSNPAFLLVACPELLFQLCWGAATQVGAPALHECTEHESRWLMLAAAPLVGAVAAGIHTIRVSTAPRLVPPLLIVGVIAVGPIAIVVDVDMVIVSRWACSAAPSWNILPQSGSR</sequence>